<evidence type="ECO:0000256" key="3">
    <source>
        <dbReference type="ARBA" id="ARBA00022840"/>
    </source>
</evidence>
<dbReference type="GO" id="GO:1990275">
    <property type="term" value="F:preribosome binding"/>
    <property type="evidence" value="ECO:0007669"/>
    <property type="project" value="TreeGrafter"/>
</dbReference>
<sequence>MGKITTPKSGQSGVVFSNGGRIKQSPFKPKILKRKSTYFADPFIVSRVEKYLEERSTDLEIDPDDLIEHLRTKYKEYGKKKFGPFAANVKKALNFIMEKHEVDAEFMQHQKGNKSSMGDEEDEEAEDFDVDEIDEEGEEEEDDDDLDVLEEEGEDGESDDSDLDGESTQNGGRKSFMNKTRMMSERIGNVVINNSGGMIKKFNETKSSSQELINISSDEEDKEPSPQKATQSLFQNGSVNIGNGYFVKNSASGPTTLTVVNKKDIESKIDAEKSKLQSGTAARTFVKQKFGSVYNNHDIKLKDVGGYSKVLKDVVELVVHLKHPKIYHFLGVNPPRGFLLHGPSGTGKTLLVRALSGELGIPMIKVAAPELVSGLSGGSEERIREVFLQGRTLAPCIIFLDEVDAITPRRDTTQKEMERRIVAQLITSLDELSDTPQGKEILVIGATNRPDAIDPALRRAGRFDREICLGIPDRAARRDILALLSKQLSLATDVSLDRLAMATPGYVGADLKALLTEAGIAAVTRIVDVKMKEVIELERAKEADAVKDVPMVEIKRVEGEESSSGEPAAKKLKTQDGSEKPATGEDALNTSVVEVDGCDATKSTQDVAGEEAISAEKASTSSSQANVGTKAVEKKVEQEDPNILNCKWQLSRQELMSLSIENRDFDVALKKVQPAAKREGFATVPDVTWDDVGSLQDIRRELKLAIMAPVQFPTAFASLGLTAASGVLLCGPPGCGKTLLAKAIANEAGINFISVKGPELLNMYVGESERAVRQCFVRARTSQPCVIFFDEIDALCPKRSDFGDGGRSARVVNQLLTEMDGVEDRSGVFLMAASNRPDILDPAVLRPGRIDKILYVGLPTAADRVDILRALTKNGTRPALAADVNLEEVGASDLCAGFTGADLSSLVREAGIESLKEFVEQACPPTTPAAAPQLTVAARHFAAALAKVKPSVSEMDQKRYAELKLKYSATPAEQNMEISE</sequence>
<feature type="region of interest" description="Disordered" evidence="4">
    <location>
        <begin position="202"/>
        <end position="229"/>
    </location>
</feature>
<dbReference type="EMBL" id="QKKF02017590">
    <property type="protein sequence ID" value="RZF40808.1"/>
    <property type="molecule type" value="Genomic_DNA"/>
</dbReference>
<dbReference type="Gene3D" id="1.10.10.2010">
    <property type="match status" value="1"/>
</dbReference>
<name>A0A482X5K7_LAOST</name>
<dbReference type="InterPro" id="IPR003593">
    <property type="entry name" value="AAA+_ATPase"/>
</dbReference>
<dbReference type="InterPro" id="IPR050168">
    <property type="entry name" value="AAA_ATPase_domain"/>
</dbReference>
<evidence type="ECO:0000256" key="4">
    <source>
        <dbReference type="SAM" id="MobiDB-lite"/>
    </source>
</evidence>
<protein>
    <recommendedName>
        <fullName evidence="5">AAA+ ATPase domain-containing protein</fullName>
    </recommendedName>
</protein>
<feature type="compositionally biased region" description="Polar residues" evidence="4">
    <location>
        <begin position="1"/>
        <end position="15"/>
    </location>
</feature>
<dbReference type="GO" id="GO:0005524">
    <property type="term" value="F:ATP binding"/>
    <property type="evidence" value="ECO:0007669"/>
    <property type="project" value="UniProtKB-KW"/>
</dbReference>
<feature type="region of interest" description="Disordered" evidence="4">
    <location>
        <begin position="557"/>
        <end position="590"/>
    </location>
</feature>
<feature type="compositionally biased region" description="Acidic residues" evidence="4">
    <location>
        <begin position="118"/>
        <end position="165"/>
    </location>
</feature>
<dbReference type="GO" id="GO:0003723">
    <property type="term" value="F:RNA binding"/>
    <property type="evidence" value="ECO:0007669"/>
    <property type="project" value="TreeGrafter"/>
</dbReference>
<dbReference type="Gene3D" id="3.40.50.300">
    <property type="entry name" value="P-loop containing nucleotide triphosphate hydrolases"/>
    <property type="match status" value="2"/>
</dbReference>
<organism evidence="6 7">
    <name type="scientific">Laodelphax striatellus</name>
    <name type="common">Small brown planthopper</name>
    <name type="synonym">Delphax striatella</name>
    <dbReference type="NCBI Taxonomy" id="195883"/>
    <lineage>
        <taxon>Eukaryota</taxon>
        <taxon>Metazoa</taxon>
        <taxon>Ecdysozoa</taxon>
        <taxon>Arthropoda</taxon>
        <taxon>Hexapoda</taxon>
        <taxon>Insecta</taxon>
        <taxon>Pterygota</taxon>
        <taxon>Neoptera</taxon>
        <taxon>Paraneoptera</taxon>
        <taxon>Hemiptera</taxon>
        <taxon>Auchenorrhyncha</taxon>
        <taxon>Fulgoroidea</taxon>
        <taxon>Delphacidae</taxon>
        <taxon>Criomorphinae</taxon>
        <taxon>Laodelphax</taxon>
    </lineage>
</organism>
<dbReference type="SMR" id="A0A482X5K7"/>
<dbReference type="InterPro" id="IPR003960">
    <property type="entry name" value="ATPase_AAA_CS"/>
</dbReference>
<dbReference type="FunFam" id="1.10.8.60:FF:000112">
    <property type="entry name" value="Smallminded, isoform A"/>
    <property type="match status" value="1"/>
</dbReference>
<dbReference type="InterPro" id="IPR031996">
    <property type="entry name" value="NVL2_nucleolin-bd"/>
</dbReference>
<comment type="similarity">
    <text evidence="1">Belongs to the AAA ATPase family.</text>
</comment>
<dbReference type="OrthoDB" id="27435at2759"/>
<comment type="caution">
    <text evidence="6">The sequence shown here is derived from an EMBL/GenBank/DDBJ whole genome shotgun (WGS) entry which is preliminary data.</text>
</comment>
<gene>
    <name evidence="6" type="ORF">LSTR_LSTR003318</name>
</gene>
<dbReference type="SMART" id="SM00382">
    <property type="entry name" value="AAA"/>
    <property type="match status" value="2"/>
</dbReference>
<feature type="compositionally biased region" description="Basic and acidic residues" evidence="4">
    <location>
        <begin position="573"/>
        <end position="583"/>
    </location>
</feature>
<dbReference type="InterPro" id="IPR041569">
    <property type="entry name" value="AAA_lid_3"/>
</dbReference>
<feature type="compositionally biased region" description="Polar residues" evidence="4">
    <location>
        <begin position="617"/>
        <end position="626"/>
    </location>
</feature>
<dbReference type="PROSITE" id="PS00674">
    <property type="entry name" value="AAA"/>
    <property type="match status" value="2"/>
</dbReference>
<feature type="compositionally biased region" description="Polar residues" evidence="4">
    <location>
        <begin position="205"/>
        <end position="216"/>
    </location>
</feature>
<dbReference type="GO" id="GO:0042254">
    <property type="term" value="P:ribosome biogenesis"/>
    <property type="evidence" value="ECO:0007669"/>
    <property type="project" value="TreeGrafter"/>
</dbReference>
<evidence type="ECO:0000259" key="5">
    <source>
        <dbReference type="SMART" id="SM00382"/>
    </source>
</evidence>
<dbReference type="Gene3D" id="1.10.8.60">
    <property type="match status" value="2"/>
</dbReference>
<reference evidence="6 7" key="1">
    <citation type="journal article" date="2017" name="Gigascience">
        <title>Genome sequence of the small brown planthopper, Laodelphax striatellus.</title>
        <authorList>
            <person name="Zhu J."/>
            <person name="Jiang F."/>
            <person name="Wang X."/>
            <person name="Yang P."/>
            <person name="Bao Y."/>
            <person name="Zhao W."/>
            <person name="Wang W."/>
            <person name="Lu H."/>
            <person name="Wang Q."/>
            <person name="Cui N."/>
            <person name="Li J."/>
            <person name="Chen X."/>
            <person name="Luo L."/>
            <person name="Yu J."/>
            <person name="Kang L."/>
            <person name="Cui F."/>
        </authorList>
    </citation>
    <scope>NUCLEOTIDE SEQUENCE [LARGE SCALE GENOMIC DNA]</scope>
    <source>
        <strain evidence="6">Lst14</strain>
    </source>
</reference>
<dbReference type="GO" id="GO:0016887">
    <property type="term" value="F:ATP hydrolysis activity"/>
    <property type="evidence" value="ECO:0007669"/>
    <property type="project" value="InterPro"/>
</dbReference>
<dbReference type="PANTHER" id="PTHR23077:SF171">
    <property type="entry name" value="NUCLEAR VALOSIN-CONTAINING PROTEIN-LIKE"/>
    <property type="match status" value="1"/>
</dbReference>
<evidence type="ECO:0000313" key="6">
    <source>
        <dbReference type="EMBL" id="RZF40808.1"/>
    </source>
</evidence>
<keyword evidence="3" id="KW-0067">ATP-binding</keyword>
<keyword evidence="2" id="KW-0547">Nucleotide-binding</keyword>
<dbReference type="FunFam" id="3.40.50.300:FF:000149">
    <property type="entry name" value="Nuclear valosin-containing protein-like"/>
    <property type="match status" value="1"/>
</dbReference>
<proteinExistence type="inferred from homology"/>
<accession>A0A482X5K7</accession>
<dbReference type="Pfam" id="PF17862">
    <property type="entry name" value="AAA_lid_3"/>
    <property type="match status" value="2"/>
</dbReference>
<dbReference type="GO" id="GO:0005634">
    <property type="term" value="C:nucleus"/>
    <property type="evidence" value="ECO:0007669"/>
    <property type="project" value="TreeGrafter"/>
</dbReference>
<feature type="region of interest" description="Disordered" evidence="4">
    <location>
        <begin position="108"/>
        <end position="181"/>
    </location>
</feature>
<dbReference type="InterPro" id="IPR003959">
    <property type="entry name" value="ATPase_AAA_core"/>
</dbReference>
<dbReference type="InterPro" id="IPR027417">
    <property type="entry name" value="P-loop_NTPase"/>
</dbReference>
<dbReference type="AlphaFoldDB" id="A0A482X5K7"/>
<dbReference type="Pfam" id="PF16725">
    <property type="entry name" value="Nucleolin_bd"/>
    <property type="match status" value="1"/>
</dbReference>
<dbReference type="InterPro" id="IPR038100">
    <property type="entry name" value="NLV2_N_sf"/>
</dbReference>
<evidence type="ECO:0000256" key="1">
    <source>
        <dbReference type="ARBA" id="ARBA00006914"/>
    </source>
</evidence>
<feature type="region of interest" description="Disordered" evidence="4">
    <location>
        <begin position="606"/>
        <end position="626"/>
    </location>
</feature>
<feature type="domain" description="AAA+ ATPase" evidence="5">
    <location>
        <begin position="334"/>
        <end position="473"/>
    </location>
</feature>
<dbReference type="FunFam" id="3.40.50.300:FF:000600">
    <property type="entry name" value="Nuclear valosin-containing protein-like"/>
    <property type="match status" value="1"/>
</dbReference>
<dbReference type="Proteomes" id="UP000291343">
    <property type="component" value="Unassembled WGS sequence"/>
</dbReference>
<dbReference type="InParanoid" id="A0A482X5K7"/>
<dbReference type="SUPFAM" id="SSF52540">
    <property type="entry name" value="P-loop containing nucleoside triphosphate hydrolases"/>
    <property type="match status" value="2"/>
</dbReference>
<evidence type="ECO:0000313" key="7">
    <source>
        <dbReference type="Proteomes" id="UP000291343"/>
    </source>
</evidence>
<dbReference type="PANTHER" id="PTHR23077">
    <property type="entry name" value="AAA-FAMILY ATPASE"/>
    <property type="match status" value="1"/>
</dbReference>
<evidence type="ECO:0000256" key="2">
    <source>
        <dbReference type="ARBA" id="ARBA00022741"/>
    </source>
</evidence>
<dbReference type="STRING" id="195883.A0A482X5K7"/>
<keyword evidence="7" id="KW-1185">Reference proteome</keyword>
<dbReference type="Pfam" id="PF00004">
    <property type="entry name" value="AAA"/>
    <property type="match status" value="2"/>
</dbReference>
<feature type="domain" description="AAA+ ATPase" evidence="5">
    <location>
        <begin position="723"/>
        <end position="860"/>
    </location>
</feature>
<feature type="region of interest" description="Disordered" evidence="4">
    <location>
        <begin position="1"/>
        <end position="24"/>
    </location>
</feature>
<dbReference type="FunCoup" id="A0A482X5K7">
    <property type="interactions" value="2291"/>
</dbReference>